<dbReference type="PANTHER" id="PTHR30532">
    <property type="entry name" value="IRON III DICITRATE-BINDING PERIPLASMIC PROTEIN"/>
    <property type="match status" value="1"/>
</dbReference>
<dbReference type="PANTHER" id="PTHR30532:SF21">
    <property type="entry name" value="SIDEROPHORE-BINDING LIPOPROTEIN YFIY-RELATED"/>
    <property type="match status" value="1"/>
</dbReference>
<accession>A0A292YM46</accession>
<evidence type="ECO:0000313" key="9">
    <source>
        <dbReference type="EMBL" id="GAX89981.1"/>
    </source>
</evidence>
<dbReference type="GO" id="GO:0030288">
    <property type="term" value="C:outer membrane-bounded periplasmic space"/>
    <property type="evidence" value="ECO:0007669"/>
    <property type="project" value="TreeGrafter"/>
</dbReference>
<dbReference type="FunFam" id="3.40.50.1980:FF:000018">
    <property type="entry name" value="Iron(III) dicitrate-binding periplasmic protein"/>
    <property type="match status" value="1"/>
</dbReference>
<dbReference type="RefSeq" id="WP_231705725.1">
    <property type="nucleotide sequence ID" value="NZ_BDUF01000043.1"/>
</dbReference>
<dbReference type="AlphaFoldDB" id="A0A292YM46"/>
<dbReference type="InterPro" id="IPR051313">
    <property type="entry name" value="Bact_iron-sidero_bind"/>
</dbReference>
<keyword evidence="4 7" id="KW-0732">Signal</keyword>
<evidence type="ECO:0000256" key="1">
    <source>
        <dbReference type="ARBA" id="ARBA00004193"/>
    </source>
</evidence>
<dbReference type="PROSITE" id="PS51257">
    <property type="entry name" value="PROKAR_LIPOPROTEIN"/>
    <property type="match status" value="1"/>
</dbReference>
<evidence type="ECO:0000313" key="10">
    <source>
        <dbReference type="Proteomes" id="UP000217785"/>
    </source>
</evidence>
<organism evidence="9 10">
    <name type="scientific">Effusibacillus lacus</name>
    <dbReference type="NCBI Taxonomy" id="1348429"/>
    <lineage>
        <taxon>Bacteria</taxon>
        <taxon>Bacillati</taxon>
        <taxon>Bacillota</taxon>
        <taxon>Bacilli</taxon>
        <taxon>Bacillales</taxon>
        <taxon>Alicyclobacillaceae</taxon>
        <taxon>Effusibacillus</taxon>
    </lineage>
</organism>
<comment type="caution">
    <text evidence="9">The sequence shown here is derived from an EMBL/GenBank/DDBJ whole genome shotgun (WGS) entry which is preliminary data.</text>
</comment>
<keyword evidence="6" id="KW-0449">Lipoprotein</keyword>
<keyword evidence="3" id="KW-0813">Transport</keyword>
<comment type="subcellular location">
    <subcellularLocation>
        <location evidence="1">Cell membrane</location>
        <topology evidence="1">Lipid-anchor</topology>
    </subcellularLocation>
</comment>
<evidence type="ECO:0000259" key="8">
    <source>
        <dbReference type="PROSITE" id="PS50983"/>
    </source>
</evidence>
<feature type="domain" description="Fe/B12 periplasmic-binding" evidence="8">
    <location>
        <begin position="70"/>
        <end position="330"/>
    </location>
</feature>
<evidence type="ECO:0000256" key="4">
    <source>
        <dbReference type="ARBA" id="ARBA00022729"/>
    </source>
</evidence>
<reference evidence="10" key="1">
    <citation type="submission" date="2017-07" db="EMBL/GenBank/DDBJ databases">
        <title>Draft genome sequence of Effusibacillus lacus strain skLN1.</title>
        <authorList>
            <person name="Watanabe M."/>
            <person name="Kojima H."/>
            <person name="Fukui M."/>
        </authorList>
    </citation>
    <scope>NUCLEOTIDE SEQUENCE [LARGE SCALE GENOMIC DNA]</scope>
    <source>
        <strain evidence="10">skLN1</strain>
    </source>
</reference>
<protein>
    <submittedName>
        <fullName evidence="9">Iron siderophore-binding protein</fullName>
    </submittedName>
</protein>
<dbReference type="CDD" id="cd01146">
    <property type="entry name" value="FhuD"/>
    <property type="match status" value="1"/>
</dbReference>
<evidence type="ECO:0000256" key="6">
    <source>
        <dbReference type="ARBA" id="ARBA00023288"/>
    </source>
</evidence>
<dbReference type="EMBL" id="BDUF01000043">
    <property type="protein sequence ID" value="GAX89981.1"/>
    <property type="molecule type" value="Genomic_DNA"/>
</dbReference>
<feature type="signal peptide" evidence="7">
    <location>
        <begin position="1"/>
        <end position="26"/>
    </location>
</feature>
<evidence type="ECO:0000256" key="3">
    <source>
        <dbReference type="ARBA" id="ARBA00022448"/>
    </source>
</evidence>
<keyword evidence="5" id="KW-0564">Palmitate</keyword>
<dbReference type="GO" id="GO:1901678">
    <property type="term" value="P:iron coordination entity transport"/>
    <property type="evidence" value="ECO:0007669"/>
    <property type="project" value="UniProtKB-ARBA"/>
</dbReference>
<evidence type="ECO:0000256" key="2">
    <source>
        <dbReference type="ARBA" id="ARBA00008814"/>
    </source>
</evidence>
<dbReference type="Pfam" id="PF01497">
    <property type="entry name" value="Peripla_BP_2"/>
    <property type="match status" value="1"/>
</dbReference>
<proteinExistence type="inferred from homology"/>
<feature type="chain" id="PRO_5039421879" evidence="7">
    <location>
        <begin position="27"/>
        <end position="330"/>
    </location>
</feature>
<dbReference type="GO" id="GO:0005886">
    <property type="term" value="C:plasma membrane"/>
    <property type="evidence" value="ECO:0007669"/>
    <property type="project" value="UniProtKB-SubCell"/>
</dbReference>
<dbReference type="PROSITE" id="PS50983">
    <property type="entry name" value="FE_B12_PBP"/>
    <property type="match status" value="1"/>
</dbReference>
<evidence type="ECO:0000256" key="5">
    <source>
        <dbReference type="ARBA" id="ARBA00023139"/>
    </source>
</evidence>
<evidence type="ECO:0000256" key="7">
    <source>
        <dbReference type="SAM" id="SignalP"/>
    </source>
</evidence>
<sequence>MSSTYLKKKSVFALLAVLLSFALVLAGCGSAGGNQQAAAPDKSEPSAGKTEEYTVKHAMGETPIKGTPKKVVVLTNEGTEAVLALGIKPVGAVKSWNGDPWYDHIKKDMEGVKVLGTEHQPNLEEIAALKPDLILGVKLRHEKIYQQLSAIAPTVLSETLRGEWKNNFKLYAEALNKKAEGEQVISAFDKRVEEFKKKAGDKLKTKVSLVRFMPDRIRIYYVDSFAGIILKQIGFARPEKQNIDKGFADNVTKERIPEMEGDILFYWTWETGDGKASQAEKEWTNDPLWKNLNVVKNGKAYKVDDSIWNTAGGVKAANLLLDDLEKFFLK</sequence>
<dbReference type="SUPFAM" id="SSF53807">
    <property type="entry name" value="Helical backbone' metal receptor"/>
    <property type="match status" value="1"/>
</dbReference>
<dbReference type="Proteomes" id="UP000217785">
    <property type="component" value="Unassembled WGS sequence"/>
</dbReference>
<name>A0A292YM46_9BACL</name>
<dbReference type="FunFam" id="3.40.50.1980:FF:000003">
    <property type="entry name" value="Iron ABC transporter substrate-binding protein"/>
    <property type="match status" value="1"/>
</dbReference>
<dbReference type="InterPro" id="IPR002491">
    <property type="entry name" value="ABC_transptr_periplasmic_BD"/>
</dbReference>
<gene>
    <name evidence="9" type="ORF">EFBL_1607</name>
</gene>
<keyword evidence="10" id="KW-1185">Reference proteome</keyword>
<dbReference type="Gene3D" id="3.40.50.1980">
    <property type="entry name" value="Nitrogenase molybdenum iron protein domain"/>
    <property type="match status" value="2"/>
</dbReference>
<comment type="similarity">
    <text evidence="2">Belongs to the bacterial solute-binding protein 8 family.</text>
</comment>